<feature type="domain" description="Glycosyltransferase 2-like" evidence="3">
    <location>
        <begin position="19"/>
        <end position="141"/>
    </location>
</feature>
<dbReference type="RefSeq" id="WP_197549149.1">
    <property type="nucleotide sequence ID" value="NZ_LN885086.1"/>
</dbReference>
<dbReference type="Gene3D" id="3.90.550.10">
    <property type="entry name" value="Spore Coat Polysaccharide Biosynthesis Protein SpsA, Chain A"/>
    <property type="match status" value="1"/>
</dbReference>
<keyword evidence="2" id="KW-0812">Transmembrane</keyword>
<gene>
    <name evidence="4" type="ORF">NITINOP_0423</name>
</gene>
<dbReference type="GO" id="GO:0016740">
    <property type="term" value="F:transferase activity"/>
    <property type="evidence" value="ECO:0007669"/>
    <property type="project" value="UniProtKB-KW"/>
</dbReference>
<name>A0A0S4KM09_9BACT</name>
<dbReference type="STRING" id="1715989.NITINOP_0423"/>
<dbReference type="Pfam" id="PF00535">
    <property type="entry name" value="Glycos_transf_2"/>
    <property type="match status" value="1"/>
</dbReference>
<feature type="transmembrane region" description="Helical" evidence="2">
    <location>
        <begin position="236"/>
        <end position="257"/>
    </location>
</feature>
<dbReference type="InterPro" id="IPR001173">
    <property type="entry name" value="Glyco_trans_2-like"/>
</dbReference>
<evidence type="ECO:0000256" key="1">
    <source>
        <dbReference type="ARBA" id="ARBA00038494"/>
    </source>
</evidence>
<dbReference type="AlphaFoldDB" id="A0A0S4KM09"/>
<dbReference type="KEGG" id="nio:NITINOP_0423"/>
<comment type="similarity">
    <text evidence="1">Belongs to the glycosyltransferase 2 family. WaaE/KdtX subfamily.</text>
</comment>
<dbReference type="InterPro" id="IPR029044">
    <property type="entry name" value="Nucleotide-diphossugar_trans"/>
</dbReference>
<dbReference type="CDD" id="cd02511">
    <property type="entry name" value="Beta4Glucosyltransferase"/>
    <property type="match status" value="1"/>
</dbReference>
<dbReference type="Proteomes" id="UP000066284">
    <property type="component" value="Chromosome 1"/>
</dbReference>
<accession>A0A0S4KM09</accession>
<sequence>MQRMSDCQNWKAGKAPVAVVMIALNEGHNMEAVCRNLEGWAQEVFLVDSYSQDDTVEIALRYGVYVVQRRFRGFGNQWNFALAHLPITAPWTMKLDPDERLSDALKVSLIKAMSENKDDGFLLVRRLHFMGRPLPVRHELLRVWRTGTCRFTDVAVNEYPVVPGRIVRVSGEINHLDSPDLDHWLEKQNRYTTAEAITAYTNASLAAMPKLLGSSLERRMWIKKHYQRLPFRHAIFFLYHWLWLGAWHAGWVGYLWARLRVDYMRFIEYKRREMEITGRLPTKRYYGPGKPDSRVAQFD</sequence>
<protein>
    <submittedName>
        <fullName evidence="4">Cell wall biogenesis glycosyltransferase</fullName>
    </submittedName>
</protein>
<dbReference type="PANTHER" id="PTHR43630">
    <property type="entry name" value="POLY-BETA-1,6-N-ACETYL-D-GLUCOSAMINE SYNTHASE"/>
    <property type="match status" value="1"/>
</dbReference>
<evidence type="ECO:0000259" key="3">
    <source>
        <dbReference type="Pfam" id="PF00535"/>
    </source>
</evidence>
<proteinExistence type="inferred from homology"/>
<dbReference type="SUPFAM" id="SSF53448">
    <property type="entry name" value="Nucleotide-diphospho-sugar transferases"/>
    <property type="match status" value="1"/>
</dbReference>
<dbReference type="PANTHER" id="PTHR43630:SF2">
    <property type="entry name" value="GLYCOSYLTRANSFERASE"/>
    <property type="match status" value="1"/>
</dbReference>
<keyword evidence="4" id="KW-0808">Transferase</keyword>
<organism evidence="4 5">
    <name type="scientific">Candidatus Nitrospira inopinata</name>
    <dbReference type="NCBI Taxonomy" id="1715989"/>
    <lineage>
        <taxon>Bacteria</taxon>
        <taxon>Pseudomonadati</taxon>
        <taxon>Nitrospirota</taxon>
        <taxon>Nitrospiria</taxon>
        <taxon>Nitrospirales</taxon>
        <taxon>Nitrospiraceae</taxon>
        <taxon>Nitrospira</taxon>
    </lineage>
</organism>
<evidence type="ECO:0000313" key="5">
    <source>
        <dbReference type="Proteomes" id="UP000066284"/>
    </source>
</evidence>
<keyword evidence="2" id="KW-1133">Transmembrane helix</keyword>
<reference evidence="5" key="1">
    <citation type="submission" date="2015-09" db="EMBL/GenBank/DDBJ databases">
        <authorList>
            <person name="Daims H."/>
        </authorList>
    </citation>
    <scope>NUCLEOTIDE SEQUENCE [LARGE SCALE GENOMIC DNA]</scope>
</reference>
<evidence type="ECO:0000256" key="2">
    <source>
        <dbReference type="SAM" id="Phobius"/>
    </source>
</evidence>
<dbReference type="EMBL" id="LN885086">
    <property type="protein sequence ID" value="CUQ65399.1"/>
    <property type="molecule type" value="Genomic_DNA"/>
</dbReference>
<evidence type="ECO:0000313" key="4">
    <source>
        <dbReference type="EMBL" id="CUQ65399.1"/>
    </source>
</evidence>
<keyword evidence="2" id="KW-0472">Membrane</keyword>
<keyword evidence="5" id="KW-1185">Reference proteome</keyword>